<dbReference type="Proteomes" id="UP001430953">
    <property type="component" value="Unassembled WGS sequence"/>
</dbReference>
<evidence type="ECO:0000313" key="1">
    <source>
        <dbReference type="EMBL" id="KAL0115693.1"/>
    </source>
</evidence>
<reference evidence="1 2" key="1">
    <citation type="submission" date="2023-03" db="EMBL/GenBank/DDBJ databases">
        <title>High recombination rates correlate with genetic variation in Cardiocondyla obscurior ants.</title>
        <authorList>
            <person name="Errbii M."/>
        </authorList>
    </citation>
    <scope>NUCLEOTIDE SEQUENCE [LARGE SCALE GENOMIC DNA]</scope>
    <source>
        <strain evidence="1">Alpha-2009</strain>
        <tissue evidence="1">Whole body</tissue>
    </source>
</reference>
<sequence length="534" mass="60795">MSDTTDSSTMSDFETIDLPNTCLNNTAASSVVPTFKALDKLKVMPDMLKISTSIETKKHEVPEVDLPLSLSNASQDLFFKSCELELKEERETLSTFETSIESETQKNVMKNVDSEVIKTGIEQLEVNTFKDMTLSDNASTHSCNESETSTEFQIQRNITKNVDNENLKTGINQHEEIFLKNIPLSNNASIHSCNESETSAQTETDINFTKDIEIKNSKFAIKEIEENLFNNMMSDDTSMIQLTPIKTNEIDEKLSKKSIRDMLRCKPWPPISLPNFKGFQTVLAIHHLAPSLPIGLFEVFAEIIEVVTKTPVILALECREDRSIATNYVDIAVMPPDENWDDGELLPASFVFEHPLNKDKEANVYVDIILTKERIPYHNNIMDLRGRKWAIPHKRNQLTPSGLLFDHLHSENENMIFFDDNKLDVRTQLDVLELVLNKKAEVGIMESPVLKYHLLPEHLINSIHIFASMGPLPPYRIMVNKKTIGNPKLHLIEKLTTYLLKVNQYKEWKERLSLYGVVGFAKNSMDLYCSPAKS</sequence>
<accession>A0AAW2FIN8</accession>
<keyword evidence="2" id="KW-1185">Reference proteome</keyword>
<protein>
    <submittedName>
        <fullName evidence="1">Uncharacterized protein</fullName>
    </submittedName>
</protein>
<evidence type="ECO:0000313" key="2">
    <source>
        <dbReference type="Proteomes" id="UP001430953"/>
    </source>
</evidence>
<comment type="caution">
    <text evidence="1">The sequence shown here is derived from an EMBL/GenBank/DDBJ whole genome shotgun (WGS) entry which is preliminary data.</text>
</comment>
<gene>
    <name evidence="1" type="ORF">PUN28_010908</name>
</gene>
<dbReference type="EMBL" id="JADYXP020000010">
    <property type="protein sequence ID" value="KAL0115693.1"/>
    <property type="molecule type" value="Genomic_DNA"/>
</dbReference>
<proteinExistence type="predicted"/>
<dbReference type="Pfam" id="PF12974">
    <property type="entry name" value="Phosphonate-bd"/>
    <property type="match status" value="1"/>
</dbReference>
<organism evidence="1 2">
    <name type="scientific">Cardiocondyla obscurior</name>
    <dbReference type="NCBI Taxonomy" id="286306"/>
    <lineage>
        <taxon>Eukaryota</taxon>
        <taxon>Metazoa</taxon>
        <taxon>Ecdysozoa</taxon>
        <taxon>Arthropoda</taxon>
        <taxon>Hexapoda</taxon>
        <taxon>Insecta</taxon>
        <taxon>Pterygota</taxon>
        <taxon>Neoptera</taxon>
        <taxon>Endopterygota</taxon>
        <taxon>Hymenoptera</taxon>
        <taxon>Apocrita</taxon>
        <taxon>Aculeata</taxon>
        <taxon>Formicoidea</taxon>
        <taxon>Formicidae</taxon>
        <taxon>Myrmicinae</taxon>
        <taxon>Cardiocondyla</taxon>
    </lineage>
</organism>
<name>A0AAW2FIN8_9HYME</name>
<dbReference type="AlphaFoldDB" id="A0AAW2FIN8"/>